<evidence type="ECO:0000256" key="4">
    <source>
        <dbReference type="ARBA" id="ARBA00022963"/>
    </source>
</evidence>
<dbReference type="PANTHER" id="PTHR11005">
    <property type="entry name" value="LYSOSOMAL ACID LIPASE-RELATED"/>
    <property type="match status" value="1"/>
</dbReference>
<dbReference type="GO" id="GO:0016042">
    <property type="term" value="P:lipid catabolic process"/>
    <property type="evidence" value="ECO:0007669"/>
    <property type="project" value="UniProtKB-KW"/>
</dbReference>
<feature type="chain" id="PRO_5033998241" evidence="8">
    <location>
        <begin position="21"/>
        <end position="466"/>
    </location>
</feature>
<keyword evidence="5" id="KW-0443">Lipid metabolism</keyword>
<feature type="signal peptide" evidence="8">
    <location>
        <begin position="1"/>
        <end position="20"/>
    </location>
</feature>
<evidence type="ECO:0000256" key="6">
    <source>
        <dbReference type="ARBA" id="ARBA00023180"/>
    </source>
</evidence>
<keyword evidence="2 8" id="KW-0732">Signal</keyword>
<keyword evidence="4" id="KW-0442">Lipid degradation</keyword>
<evidence type="ECO:0000256" key="8">
    <source>
        <dbReference type="SAM" id="SignalP"/>
    </source>
</evidence>
<sequence>MSNYVQLTLLVLTFVTLSHSSIIEDIPNPSNILDDVTIPSSVLPDIHITTPSVLPDRTTQSSASQDVTTPKDDGVADEYKITPKIIRRYGYPVEYHQVTTEDGYILGLYRIPHGKDRKADPQKKPVFLQHGLFLSSACFVLAGPNISKAFLLADEGYDVWLGNFRGNTYSRRHKCLSPDEAKFWDFSFHEMALYDIPATIDYILEKTNNKQLSFIGHAMGSTVFYITSILRPEYNDKVLVHVSLAPINYLGRTRSFIFKGIALFVNPFKAIIDLLLHGEILTRTPAVDSAMKLLCTKGDAAKKFCLNLLSFIFGGNEHQIPASLVPSIAADEPAGISIKSLTHYMQFINSKRFCQYDYGPLNQRVYNSETPPAYNLTAVNSKVVVIYSKNDPTSNEKDVHQLYRQLPSEKAVGLFKVASSAFTHMDFLWAKDVRSLLDNDLLEILSAYERNEVPNVKSLIPVKKVQ</sequence>
<evidence type="ECO:0000256" key="1">
    <source>
        <dbReference type="ARBA" id="ARBA00010701"/>
    </source>
</evidence>
<reference evidence="10" key="1">
    <citation type="submission" date="2021-05" db="EMBL/GenBank/DDBJ databases">
        <authorList>
            <person name="Alioto T."/>
            <person name="Alioto T."/>
            <person name="Gomez Garrido J."/>
        </authorList>
    </citation>
    <scope>NUCLEOTIDE SEQUENCE</scope>
</reference>
<keyword evidence="6" id="KW-0325">Glycoprotein</keyword>
<feature type="compositionally biased region" description="Polar residues" evidence="7">
    <location>
        <begin position="53"/>
        <end position="68"/>
    </location>
</feature>
<dbReference type="AlphaFoldDB" id="A0A8D8QED6"/>
<evidence type="ECO:0000256" key="3">
    <source>
        <dbReference type="ARBA" id="ARBA00022801"/>
    </source>
</evidence>
<evidence type="ECO:0000313" key="10">
    <source>
        <dbReference type="EMBL" id="CAG6630279.1"/>
    </source>
</evidence>
<protein>
    <submittedName>
        <fullName evidence="10">Lipase 1</fullName>
    </submittedName>
</protein>
<dbReference type="InterPro" id="IPR006693">
    <property type="entry name" value="AB_hydrolase_lipase"/>
</dbReference>
<proteinExistence type="inferred from homology"/>
<keyword evidence="3" id="KW-0378">Hydrolase</keyword>
<dbReference type="GO" id="GO:0016787">
    <property type="term" value="F:hydrolase activity"/>
    <property type="evidence" value="ECO:0007669"/>
    <property type="project" value="UniProtKB-KW"/>
</dbReference>
<evidence type="ECO:0000259" key="9">
    <source>
        <dbReference type="Pfam" id="PF04083"/>
    </source>
</evidence>
<dbReference type="Pfam" id="PF04083">
    <property type="entry name" value="Abhydro_lipase"/>
    <property type="match status" value="1"/>
</dbReference>
<evidence type="ECO:0000256" key="7">
    <source>
        <dbReference type="SAM" id="MobiDB-lite"/>
    </source>
</evidence>
<evidence type="ECO:0000256" key="5">
    <source>
        <dbReference type="ARBA" id="ARBA00023098"/>
    </source>
</evidence>
<comment type="similarity">
    <text evidence="1">Belongs to the AB hydrolase superfamily. Lipase family.</text>
</comment>
<dbReference type="InterPro" id="IPR029058">
    <property type="entry name" value="AB_hydrolase_fold"/>
</dbReference>
<feature type="domain" description="Partial AB-hydrolase lipase" evidence="9">
    <location>
        <begin position="83"/>
        <end position="141"/>
    </location>
</feature>
<dbReference type="EMBL" id="HBUF01073089">
    <property type="protein sequence ID" value="CAG6630279.1"/>
    <property type="molecule type" value="Transcribed_RNA"/>
</dbReference>
<evidence type="ECO:0000256" key="2">
    <source>
        <dbReference type="ARBA" id="ARBA00022729"/>
    </source>
</evidence>
<accession>A0A8D8QED6</accession>
<dbReference type="SUPFAM" id="SSF53474">
    <property type="entry name" value="alpha/beta-Hydrolases"/>
    <property type="match status" value="1"/>
</dbReference>
<dbReference type="FunFam" id="3.40.50.1820:FF:000057">
    <property type="entry name" value="Lipase"/>
    <property type="match status" value="1"/>
</dbReference>
<feature type="region of interest" description="Disordered" evidence="7">
    <location>
        <begin position="53"/>
        <end position="73"/>
    </location>
</feature>
<name>A0A8D8QED6_9HEMI</name>
<organism evidence="10">
    <name type="scientific">Cacopsylla melanoneura</name>
    <dbReference type="NCBI Taxonomy" id="428564"/>
    <lineage>
        <taxon>Eukaryota</taxon>
        <taxon>Metazoa</taxon>
        <taxon>Ecdysozoa</taxon>
        <taxon>Arthropoda</taxon>
        <taxon>Hexapoda</taxon>
        <taxon>Insecta</taxon>
        <taxon>Pterygota</taxon>
        <taxon>Neoptera</taxon>
        <taxon>Paraneoptera</taxon>
        <taxon>Hemiptera</taxon>
        <taxon>Sternorrhyncha</taxon>
        <taxon>Psylloidea</taxon>
        <taxon>Psyllidae</taxon>
        <taxon>Psyllinae</taxon>
        <taxon>Cacopsylla</taxon>
    </lineage>
</organism>
<dbReference type="Gene3D" id="3.40.50.1820">
    <property type="entry name" value="alpha/beta hydrolase"/>
    <property type="match status" value="1"/>
</dbReference>